<dbReference type="PROSITE" id="PS51658">
    <property type="entry name" value="BFN"/>
    <property type="match status" value="1"/>
</dbReference>
<keyword evidence="2" id="KW-0378">Hydrolase</keyword>
<evidence type="ECO:0000313" key="5">
    <source>
        <dbReference type="EMBL" id="GKV44135.1"/>
    </source>
</evidence>
<dbReference type="SUPFAM" id="SSF103256">
    <property type="entry name" value="Hypothetical protein TM0160"/>
    <property type="match status" value="1"/>
</dbReference>
<feature type="domain" description="BFN" evidence="4">
    <location>
        <begin position="120"/>
        <end position="256"/>
    </location>
</feature>
<reference evidence="5 6" key="1">
    <citation type="journal article" date="2021" name="Commun. Biol.">
        <title>The genome of Shorea leprosula (Dipterocarpaceae) highlights the ecological relevance of drought in aseasonal tropical rainforests.</title>
        <authorList>
            <person name="Ng K.K.S."/>
            <person name="Kobayashi M.J."/>
            <person name="Fawcett J.A."/>
            <person name="Hatakeyama M."/>
            <person name="Paape T."/>
            <person name="Ng C.H."/>
            <person name="Ang C.C."/>
            <person name="Tnah L.H."/>
            <person name="Lee C.T."/>
            <person name="Nishiyama T."/>
            <person name="Sese J."/>
            <person name="O'Brien M.J."/>
            <person name="Copetti D."/>
            <person name="Mohd Noor M.I."/>
            <person name="Ong R.C."/>
            <person name="Putra M."/>
            <person name="Sireger I.Z."/>
            <person name="Indrioko S."/>
            <person name="Kosugi Y."/>
            <person name="Izuno A."/>
            <person name="Isagi Y."/>
            <person name="Lee S.L."/>
            <person name="Shimizu K.K."/>
        </authorList>
    </citation>
    <scope>NUCLEOTIDE SEQUENCE [LARGE SCALE GENOMIC DNA]</scope>
    <source>
        <strain evidence="5">214</strain>
    </source>
</reference>
<dbReference type="Gene3D" id="3.10.690.10">
    <property type="entry name" value="Bifunctional nuclease domain"/>
    <property type="match status" value="1"/>
</dbReference>
<keyword evidence="6" id="KW-1185">Reference proteome</keyword>
<dbReference type="GO" id="GO:0004518">
    <property type="term" value="F:nuclease activity"/>
    <property type="evidence" value="ECO:0007669"/>
    <property type="project" value="UniProtKB-UniRule"/>
</dbReference>
<sequence>MLAPHFRIPTITIPASRNYTDLKNVTPPIASCSFVYSPIRSDLPTKRRLRPSSSVVISCKSSPGSFGPQFIPGNDPRHEFVEASLLISETATHHRLLRKGFQETKWQSSKGLLPFVPTREPRSDVSSVGEGFLRGFRSPTIFLKISCNGHFLLPILVEYAVESLTGTLLGDENGDSPDQFQFLKSCVEKLGYEVKMVRITEKVMNTYFSKLYFGKPGESDILSVDARASDAINIADRCKAPIYVNKKIILSDAVRIAYGMGRVRDRKPTYDVSLDSAADGPDLLSIELELVRNVALAIKEERYDDAAMWKDKLLKIRHSQDDD</sequence>
<dbReference type="PANTHER" id="PTHR15160:SF1">
    <property type="entry name" value="VON HIPPEL-LINDAU DISEASE TUMOR SUPPRESSOR"/>
    <property type="match status" value="1"/>
</dbReference>
<dbReference type="EMBL" id="BPVZ01000177">
    <property type="protein sequence ID" value="GKV44135.1"/>
    <property type="molecule type" value="Genomic_DNA"/>
</dbReference>
<dbReference type="InterPro" id="IPR036104">
    <property type="entry name" value="BFN_sf"/>
</dbReference>
<dbReference type="GO" id="GO:0030891">
    <property type="term" value="C:VCB complex"/>
    <property type="evidence" value="ECO:0007669"/>
    <property type="project" value="TreeGrafter"/>
</dbReference>
<evidence type="ECO:0000313" key="6">
    <source>
        <dbReference type="Proteomes" id="UP001054252"/>
    </source>
</evidence>
<comment type="similarity">
    <text evidence="1">Belongs to the bifunctional nuclease family.</text>
</comment>
<gene>
    <name evidence="5" type="ORF">SLEP1_g51349</name>
</gene>
<dbReference type="GO" id="GO:0005634">
    <property type="term" value="C:nucleus"/>
    <property type="evidence" value="ECO:0007669"/>
    <property type="project" value="TreeGrafter"/>
</dbReference>
<proteinExistence type="inferred from homology"/>
<comment type="caution">
    <text evidence="5">The sequence shown here is derived from an EMBL/GenBank/DDBJ whole genome shotgun (WGS) entry which is preliminary data.</text>
</comment>
<evidence type="ECO:0000256" key="3">
    <source>
        <dbReference type="ARBA" id="ARBA00025428"/>
    </source>
</evidence>
<name>A0AAV5M2Z4_9ROSI</name>
<dbReference type="Pfam" id="PF02577">
    <property type="entry name" value="BFN_dom"/>
    <property type="match status" value="1"/>
</dbReference>
<dbReference type="InterPro" id="IPR003729">
    <property type="entry name" value="Bi_nuclease_dom"/>
</dbReference>
<evidence type="ECO:0000256" key="1">
    <source>
        <dbReference type="ARBA" id="ARBA00009095"/>
    </source>
</evidence>
<keyword evidence="2" id="KW-0540">Nuclease</keyword>
<protein>
    <recommendedName>
        <fullName evidence="4">BFN domain-containing protein</fullName>
    </recommendedName>
</protein>
<accession>A0AAV5M2Z4</accession>
<evidence type="ECO:0000259" key="4">
    <source>
        <dbReference type="PROSITE" id="PS51658"/>
    </source>
</evidence>
<dbReference type="Proteomes" id="UP001054252">
    <property type="component" value="Unassembled WGS sequence"/>
</dbReference>
<dbReference type="AlphaFoldDB" id="A0AAV5M2Z4"/>
<evidence type="ECO:0000256" key="2">
    <source>
        <dbReference type="ARBA" id="ARBA00022722"/>
    </source>
</evidence>
<dbReference type="GO" id="GO:0016567">
    <property type="term" value="P:protein ubiquitination"/>
    <property type="evidence" value="ECO:0007669"/>
    <property type="project" value="TreeGrafter"/>
</dbReference>
<organism evidence="5 6">
    <name type="scientific">Rubroshorea leprosula</name>
    <dbReference type="NCBI Taxonomy" id="152421"/>
    <lineage>
        <taxon>Eukaryota</taxon>
        <taxon>Viridiplantae</taxon>
        <taxon>Streptophyta</taxon>
        <taxon>Embryophyta</taxon>
        <taxon>Tracheophyta</taxon>
        <taxon>Spermatophyta</taxon>
        <taxon>Magnoliopsida</taxon>
        <taxon>eudicotyledons</taxon>
        <taxon>Gunneridae</taxon>
        <taxon>Pentapetalae</taxon>
        <taxon>rosids</taxon>
        <taxon>malvids</taxon>
        <taxon>Malvales</taxon>
        <taxon>Dipterocarpaceae</taxon>
        <taxon>Rubroshorea</taxon>
    </lineage>
</organism>
<dbReference type="PANTHER" id="PTHR15160">
    <property type="entry name" value="VON HIPPEL-LINDAU PROTEIN"/>
    <property type="match status" value="1"/>
</dbReference>
<comment type="function">
    <text evidence="3">Bifunctional nuclease with both RNase and DNase activities. Involved in basal defense response. Participates in abscisic acid-derived callose deposition following infection by a necrotrophic pathogen.</text>
</comment>